<protein>
    <submittedName>
        <fullName evidence="2">Uncharacterized protein</fullName>
    </submittedName>
</protein>
<dbReference type="HOGENOM" id="CLU_2409832_0_0_4"/>
<gene>
    <name evidence="2" type="ORF">BN1209_1197</name>
</gene>
<evidence type="ECO:0000313" key="2">
    <source>
        <dbReference type="EMBL" id="CEN56237.1"/>
    </source>
</evidence>
<keyword evidence="3" id="KW-1185">Reference proteome</keyword>
<name>A0A0B7J0F6_9PROT</name>
<keyword evidence="1" id="KW-0472">Membrane</keyword>
<evidence type="ECO:0000256" key="1">
    <source>
        <dbReference type="SAM" id="Phobius"/>
    </source>
</evidence>
<dbReference type="Proteomes" id="UP000056322">
    <property type="component" value="Chromosome 1"/>
</dbReference>
<feature type="transmembrane region" description="Helical" evidence="1">
    <location>
        <begin position="12"/>
        <end position="30"/>
    </location>
</feature>
<proteinExistence type="predicted"/>
<dbReference type="AlphaFoldDB" id="A0A0B7J0F6"/>
<sequence>MVSCIWYLVARYLSSIFSSVVLILVLSALIERFYALYCHDKGLPLIALKSLPRREMALPEAPSLGYNCCNFLRLKNFNDCIKQSSIAVKPEF</sequence>
<dbReference type="EMBL" id="LN794158">
    <property type="protein sequence ID" value="CEN56237.1"/>
    <property type="molecule type" value="Genomic_DNA"/>
</dbReference>
<organism evidence="2 3">
    <name type="scientific">Candidatus Methylopumilus turicensis</name>
    <dbReference type="NCBI Taxonomy" id="1581680"/>
    <lineage>
        <taxon>Bacteria</taxon>
        <taxon>Pseudomonadati</taxon>
        <taxon>Pseudomonadota</taxon>
        <taxon>Betaproteobacteria</taxon>
        <taxon>Nitrosomonadales</taxon>
        <taxon>Methylophilaceae</taxon>
        <taxon>Candidatus Methylopumilus</taxon>
    </lineage>
</organism>
<keyword evidence="1" id="KW-1133">Transmembrane helix</keyword>
<reference evidence="3" key="1">
    <citation type="submission" date="2014-12" db="EMBL/GenBank/DDBJ databases">
        <authorList>
            <person name="Salcher M.M."/>
        </authorList>
    </citation>
    <scope>NUCLEOTIDE SEQUENCE [LARGE SCALE GENOMIC DNA]</scope>
    <source>
        <strain evidence="3">MMS-10A-171</strain>
    </source>
</reference>
<accession>A0A0B7J0F6</accession>
<dbReference type="KEGG" id="mbac:BN1209_1197"/>
<dbReference type="STRING" id="1581680.BN1209_1197"/>
<evidence type="ECO:0000313" key="3">
    <source>
        <dbReference type="Proteomes" id="UP000056322"/>
    </source>
</evidence>
<keyword evidence="1" id="KW-0812">Transmembrane</keyword>